<comment type="subcellular location">
    <subcellularLocation>
        <location evidence="1">Nucleus membrane</location>
        <topology evidence="1">Peripheral membrane protein</topology>
        <orientation evidence="1">Cytoplasmic side</orientation>
    </subcellularLocation>
    <subcellularLocation>
        <location evidence="3">Nucleus membrane</location>
        <topology evidence="3">Peripheral membrane protein</topology>
        <orientation evidence="3">Nucleoplasmic side</orientation>
    </subcellularLocation>
    <subcellularLocation>
        <location evidence="2">Nucleus</location>
        <location evidence="2">Nuclear pore complex</location>
    </subcellularLocation>
</comment>
<evidence type="ECO:0000256" key="7">
    <source>
        <dbReference type="ARBA" id="ARBA00022927"/>
    </source>
</evidence>
<dbReference type="FunFam" id="1.25.40.450:FF:000002">
    <property type="entry name" value="Putative non-repetitive nucleoporin"/>
    <property type="match status" value="1"/>
</dbReference>
<keyword evidence="9" id="KW-0906">Nuclear pore complex</keyword>
<evidence type="ECO:0000256" key="1">
    <source>
        <dbReference type="ARBA" id="ARBA00004335"/>
    </source>
</evidence>
<dbReference type="GO" id="GO:0006606">
    <property type="term" value="P:protein import into nucleus"/>
    <property type="evidence" value="ECO:0007669"/>
    <property type="project" value="TreeGrafter"/>
</dbReference>
<feature type="region of interest" description="Disordered" evidence="12">
    <location>
        <begin position="1"/>
        <end position="67"/>
    </location>
</feature>
<evidence type="ECO:0000313" key="16">
    <source>
        <dbReference type="Proteomes" id="UP000235672"/>
    </source>
</evidence>
<evidence type="ECO:0000313" key="15">
    <source>
        <dbReference type="EMBL" id="PMD13731.1"/>
    </source>
</evidence>
<keyword evidence="8" id="KW-0811">Translocation</keyword>
<feature type="compositionally biased region" description="Polar residues" evidence="12">
    <location>
        <begin position="1"/>
        <end position="10"/>
    </location>
</feature>
<dbReference type="InterPro" id="IPR042538">
    <property type="entry name" value="Nucleoporin_Nup155_C_3"/>
</dbReference>
<dbReference type="Gene3D" id="1.20.58.1780">
    <property type="match status" value="1"/>
</dbReference>
<evidence type="ECO:0000256" key="6">
    <source>
        <dbReference type="ARBA" id="ARBA00022816"/>
    </source>
</evidence>
<dbReference type="GO" id="GO:0051028">
    <property type="term" value="P:mRNA transport"/>
    <property type="evidence" value="ECO:0007669"/>
    <property type="project" value="UniProtKB-KW"/>
</dbReference>
<keyword evidence="5" id="KW-0813">Transport</keyword>
<protein>
    <submittedName>
        <fullName evidence="15">Putative nucleoporin</fullName>
    </submittedName>
</protein>
<name>A0A2J6PI62_9HELO</name>
<evidence type="ECO:0000256" key="11">
    <source>
        <dbReference type="ARBA" id="ARBA00023242"/>
    </source>
</evidence>
<dbReference type="InterPro" id="IPR004870">
    <property type="entry name" value="Nucleoporin_Nup155"/>
</dbReference>
<feature type="domain" description="Nucleoporin Nup133/Nup155-like C-terminal" evidence="13">
    <location>
        <begin position="674"/>
        <end position="1339"/>
    </location>
</feature>
<dbReference type="FunFam" id="1.25.40.440:FF:000001">
    <property type="entry name" value="Nuclear pore complex subunit"/>
    <property type="match status" value="1"/>
</dbReference>
<dbReference type="GO" id="GO:0051292">
    <property type="term" value="P:nuclear pore complex assembly"/>
    <property type="evidence" value="ECO:0007669"/>
    <property type="project" value="UniProtKB-ARBA"/>
</dbReference>
<dbReference type="InterPro" id="IPR014908">
    <property type="entry name" value="Nucleoporin_Nup133/Nup155_N"/>
</dbReference>
<evidence type="ECO:0000256" key="8">
    <source>
        <dbReference type="ARBA" id="ARBA00023010"/>
    </source>
</evidence>
<dbReference type="InterPro" id="IPR042537">
    <property type="entry name" value="Nucleoporin_Nup155_C_2"/>
</dbReference>
<evidence type="ECO:0000256" key="3">
    <source>
        <dbReference type="ARBA" id="ARBA00004620"/>
    </source>
</evidence>
<dbReference type="GO" id="GO:0006405">
    <property type="term" value="P:RNA export from nucleus"/>
    <property type="evidence" value="ECO:0007669"/>
    <property type="project" value="TreeGrafter"/>
</dbReference>
<dbReference type="EMBL" id="KZ613528">
    <property type="protein sequence ID" value="PMD13731.1"/>
    <property type="molecule type" value="Genomic_DNA"/>
</dbReference>
<keyword evidence="10" id="KW-0472">Membrane</keyword>
<dbReference type="GO" id="GO:0000972">
    <property type="term" value="P:transcription-dependent tethering of RNA polymerase II gene DNA at nuclear periphery"/>
    <property type="evidence" value="ECO:0007669"/>
    <property type="project" value="TreeGrafter"/>
</dbReference>
<reference evidence="15 16" key="1">
    <citation type="submission" date="2016-05" db="EMBL/GenBank/DDBJ databases">
        <title>A degradative enzymes factory behind the ericoid mycorrhizal symbiosis.</title>
        <authorList>
            <consortium name="DOE Joint Genome Institute"/>
            <person name="Martino E."/>
            <person name="Morin E."/>
            <person name="Grelet G."/>
            <person name="Kuo A."/>
            <person name="Kohler A."/>
            <person name="Daghino S."/>
            <person name="Barry K."/>
            <person name="Choi C."/>
            <person name="Cichocki N."/>
            <person name="Clum A."/>
            <person name="Copeland A."/>
            <person name="Hainaut M."/>
            <person name="Haridas S."/>
            <person name="Labutti K."/>
            <person name="Lindquist E."/>
            <person name="Lipzen A."/>
            <person name="Khouja H.-R."/>
            <person name="Murat C."/>
            <person name="Ohm R."/>
            <person name="Olson A."/>
            <person name="Spatafora J."/>
            <person name="Veneault-Fourrey C."/>
            <person name="Henrissat B."/>
            <person name="Grigoriev I."/>
            <person name="Martin F."/>
            <person name="Perotto S."/>
        </authorList>
    </citation>
    <scope>NUCLEOTIDE SEQUENCE [LARGE SCALE GENOMIC DNA]</scope>
    <source>
        <strain evidence="15 16">UAMH 7357</strain>
    </source>
</reference>
<dbReference type="STRING" id="1745343.A0A2J6PI62"/>
<evidence type="ECO:0000256" key="4">
    <source>
        <dbReference type="ARBA" id="ARBA00007373"/>
    </source>
</evidence>
<dbReference type="Gene3D" id="1.25.40.450">
    <property type="entry name" value="Nucleoporin, helical domain, N-terminal subdomain"/>
    <property type="match status" value="1"/>
</dbReference>
<keyword evidence="7" id="KW-0653">Protein transport</keyword>
<organism evidence="15 16">
    <name type="scientific">Hyaloscypha hepaticicola</name>
    <dbReference type="NCBI Taxonomy" id="2082293"/>
    <lineage>
        <taxon>Eukaryota</taxon>
        <taxon>Fungi</taxon>
        <taxon>Dikarya</taxon>
        <taxon>Ascomycota</taxon>
        <taxon>Pezizomycotina</taxon>
        <taxon>Leotiomycetes</taxon>
        <taxon>Helotiales</taxon>
        <taxon>Hyaloscyphaceae</taxon>
        <taxon>Hyaloscypha</taxon>
    </lineage>
</organism>
<dbReference type="PANTHER" id="PTHR10350">
    <property type="entry name" value="NUCLEAR PORE COMPLEX PROTEIN NUP155"/>
    <property type="match status" value="1"/>
</dbReference>
<proteinExistence type="inferred from homology"/>
<gene>
    <name evidence="15" type="ORF">NA56DRAFT_755502</name>
</gene>
<dbReference type="OrthoDB" id="338970at2759"/>
<dbReference type="Gene3D" id="1.25.40.440">
    <property type="entry name" value="Nucleoporin, helical domain, central subdomain"/>
    <property type="match status" value="1"/>
</dbReference>
<keyword evidence="6" id="KW-0509">mRNA transport</keyword>
<dbReference type="Pfam" id="PF03177">
    <property type="entry name" value="Nucleoporin_C"/>
    <property type="match status" value="1"/>
</dbReference>
<evidence type="ECO:0000256" key="5">
    <source>
        <dbReference type="ARBA" id="ARBA00022448"/>
    </source>
</evidence>
<dbReference type="InterPro" id="IPR007187">
    <property type="entry name" value="Nucleoporin_Nup133/Nup155_C"/>
</dbReference>
<keyword evidence="16" id="KW-1185">Reference proteome</keyword>
<evidence type="ECO:0000256" key="12">
    <source>
        <dbReference type="SAM" id="MobiDB-lite"/>
    </source>
</evidence>
<accession>A0A2J6PI62</accession>
<dbReference type="Proteomes" id="UP000235672">
    <property type="component" value="Unassembled WGS sequence"/>
</dbReference>
<feature type="compositionally biased region" description="Polar residues" evidence="12">
    <location>
        <begin position="32"/>
        <end position="57"/>
    </location>
</feature>
<feature type="domain" description="Nucleoporin Nup133/Nup155-like N-terminal" evidence="14">
    <location>
        <begin position="115"/>
        <end position="568"/>
    </location>
</feature>
<dbReference type="InterPro" id="IPR042533">
    <property type="entry name" value="Nucleoporin_Nup155_C_1"/>
</dbReference>
<evidence type="ECO:0000256" key="2">
    <source>
        <dbReference type="ARBA" id="ARBA00004567"/>
    </source>
</evidence>
<evidence type="ECO:0000256" key="9">
    <source>
        <dbReference type="ARBA" id="ARBA00023132"/>
    </source>
</evidence>
<comment type="similarity">
    <text evidence="4">Belongs to the non-repetitive/WGA-negative nucleoporin family.</text>
</comment>
<dbReference type="PANTHER" id="PTHR10350:SF6">
    <property type="entry name" value="NUCLEAR PORE COMPLEX PROTEIN NUP155"/>
    <property type="match status" value="1"/>
</dbReference>
<dbReference type="GO" id="GO:0031965">
    <property type="term" value="C:nuclear membrane"/>
    <property type="evidence" value="ECO:0007669"/>
    <property type="project" value="UniProtKB-SubCell"/>
</dbReference>
<dbReference type="Pfam" id="PF08801">
    <property type="entry name" value="Nucleoporin_N"/>
    <property type="match status" value="1"/>
</dbReference>
<sequence>MSFPALQTPQRPLPGAYFNTPAASRLGPIRQPSFQTQGTRQPSNPTSDASQHVSQSREVPPQAQKPIQRAARTINEVLQREASFPDLDSYVRQGISSDYDLPNNTTEAAWAPFQRTKMYDIPDKVFEQYNNAEVSTMMGLFAELNHAWVTIDNALYLWDYTNPNPELIGYEDQHSNITAVKLVIPRAGVFVKDVTHVLVVATVNEIILLGVASKLETITTPGSKLETPGIRTVTLYQLNMKVGIRGINVQCIEGSAATGRIFFSGRDSNEIHELTYQQEEKWFASRCGKINHTNPGYTALVPALWGGRTQEHIVSMVVDDTRRLVYTLSSESCIRTFHMDSPTTLQQVIEKKRQECLRDISHMISQSSLLTNTMKICSISPISAKEGSKLHLMATTTTGCRLFLSATRGYGYLTGQGAPQSMQVQHIKFPPKLEPRQPGQQLQQYPGAEPATETGSLALAFTQMGLRFPPGFFFCFVAKNDSSGRDNLFLAGTDTGRIAGQARELAAQGPKYYEQACWISLNSHAEDVGLVTKPFAAASQPLGFGNELAVQFDQPPTEVAILTNNGIHVIRRRRLVDIFAAAIRNQGGDEALEAEIKKFIRHYGRGETTATALAVACGQGNDVTPGDPRLARVSDPETLELARKCYVEFGGRPSLNENMVSEGPSQAVDNVRPSSRHEGLALYMARLVRSLWKASVITQEVPSKDGGPMRIKSTITLLKLTSVQDDLTKLATFLEKNKSFIEGLAGPEGLQRVASQQEEIALQGEHQALHSLQKLNSSIIEGISFVQMLFDERIDEIWTLLEDSVKQRLRDLTYELLFSSDQGKDLAKLLVKAIVNRNIARGASVEVVADALRRRCGSFCSADDAIIFKAQELLNKAAEAGGNTDAGRRHLNESLSLFQQVAGSLSFENLQHAADQFTNLQFYAGAISLALLVARESDRGNRALAWVNEKKPVNDARIPLYNFRKQCYHLIHQVILAVDAATSAEPEMIDGRPTAAAIRRSEAHDTVNKSDDELFQFDLYEWYLSQDWQDMLLAVNSHFVIEFLTQSAKDNVARADLLWRYYVTRESFYEAAVVQLELAKSDFAIPLARRVEYLSRAKANASAQSHGIGRQARQVLLYEVTELLDVANIQDELLHRLLADERVPAERKTSVAAALDGQILNLTELYNEYADQASYFDICLTIYEAASHRNEADISATWQSLIDATHQKALGNKGTQQPYEAIVTMMREMAHRLSLSETTFSPTLLIPMIETYAIEFQHEVGPRTWIPDLFIEVGFPFETIVSTIQNLWYNNVAPFTGTRKHVLARHMIYVLGRWHQDCLKENTRIFGSDENAQDVNSLLGQLEREPLGPQERDALTTLRRNITRSWS</sequence>
<dbReference type="FunFam" id="1.20.58.1780:FF:000003">
    <property type="entry name" value="Non-repetitive nucleoporin, putative"/>
    <property type="match status" value="1"/>
</dbReference>
<evidence type="ECO:0000259" key="13">
    <source>
        <dbReference type="Pfam" id="PF03177"/>
    </source>
</evidence>
<keyword evidence="11" id="KW-0539">Nucleus</keyword>
<dbReference type="Gene3D" id="1.20.120.1880">
    <property type="entry name" value="Nucleoporin, helical C-terminal domain"/>
    <property type="match status" value="1"/>
</dbReference>
<dbReference type="GO" id="GO:0036228">
    <property type="term" value="P:protein localization to nuclear inner membrane"/>
    <property type="evidence" value="ECO:0007669"/>
    <property type="project" value="TreeGrafter"/>
</dbReference>
<evidence type="ECO:0000256" key="10">
    <source>
        <dbReference type="ARBA" id="ARBA00023136"/>
    </source>
</evidence>
<dbReference type="GO" id="GO:0044611">
    <property type="term" value="C:nuclear pore inner ring"/>
    <property type="evidence" value="ECO:0007669"/>
    <property type="project" value="TreeGrafter"/>
</dbReference>
<evidence type="ECO:0000259" key="14">
    <source>
        <dbReference type="Pfam" id="PF08801"/>
    </source>
</evidence>
<dbReference type="GO" id="GO:0017056">
    <property type="term" value="F:structural constituent of nuclear pore"/>
    <property type="evidence" value="ECO:0007669"/>
    <property type="project" value="InterPro"/>
</dbReference>